<dbReference type="PANTHER" id="PTHR22916:SF51">
    <property type="entry name" value="GLYCOSYLTRANSFERASE EPSH-RELATED"/>
    <property type="match status" value="1"/>
</dbReference>
<keyword evidence="7" id="KW-1185">Reference proteome</keyword>
<dbReference type="CDD" id="cd00761">
    <property type="entry name" value="Glyco_tranf_GTA_type"/>
    <property type="match status" value="1"/>
</dbReference>
<keyword evidence="1" id="KW-0328">Glycosyltransferase</keyword>
<keyword evidence="4" id="KW-1133">Transmembrane helix</keyword>
<feature type="domain" description="Glycosyltransferase 2-like" evidence="5">
    <location>
        <begin position="34"/>
        <end position="159"/>
    </location>
</feature>
<reference evidence="6" key="2">
    <citation type="submission" date="2020-09" db="EMBL/GenBank/DDBJ databases">
        <authorList>
            <person name="Sun Q."/>
            <person name="Sedlacek I."/>
        </authorList>
    </citation>
    <scope>NUCLEOTIDE SEQUENCE</scope>
    <source>
        <strain evidence="6">CCM 8606</strain>
    </source>
</reference>
<evidence type="ECO:0000256" key="1">
    <source>
        <dbReference type="ARBA" id="ARBA00022676"/>
    </source>
</evidence>
<accession>A0A8J3EZ16</accession>
<dbReference type="RefSeq" id="WP_188355268.1">
    <property type="nucleotide sequence ID" value="NZ_BMDH01000002.1"/>
</dbReference>
<name>A0A8J3EZ16_9BIFI</name>
<reference evidence="6" key="1">
    <citation type="journal article" date="2014" name="Int. J. Syst. Evol. Microbiol.">
        <title>Complete genome sequence of Corynebacterium casei LMG S-19264T (=DSM 44701T), isolated from a smear-ripened cheese.</title>
        <authorList>
            <consortium name="US DOE Joint Genome Institute (JGI-PGF)"/>
            <person name="Walter F."/>
            <person name="Albersmeier A."/>
            <person name="Kalinowski J."/>
            <person name="Ruckert C."/>
        </authorList>
    </citation>
    <scope>NUCLEOTIDE SEQUENCE</scope>
    <source>
        <strain evidence="6">CCM 8606</strain>
    </source>
</reference>
<proteinExistence type="predicted"/>
<dbReference type="InterPro" id="IPR029044">
    <property type="entry name" value="Nucleotide-diphossugar_trans"/>
</dbReference>
<dbReference type="EMBL" id="BMDH01000002">
    <property type="protein sequence ID" value="GGI14509.1"/>
    <property type="molecule type" value="Genomic_DNA"/>
</dbReference>
<dbReference type="InterPro" id="IPR001173">
    <property type="entry name" value="Glyco_trans_2-like"/>
</dbReference>
<evidence type="ECO:0000313" key="7">
    <source>
        <dbReference type="Proteomes" id="UP000619536"/>
    </source>
</evidence>
<gene>
    <name evidence="6" type="ORF">GCM10007377_11290</name>
</gene>
<evidence type="ECO:0000256" key="3">
    <source>
        <dbReference type="SAM" id="MobiDB-lite"/>
    </source>
</evidence>
<evidence type="ECO:0000256" key="4">
    <source>
        <dbReference type="SAM" id="Phobius"/>
    </source>
</evidence>
<dbReference type="PANTHER" id="PTHR22916">
    <property type="entry name" value="GLYCOSYLTRANSFERASE"/>
    <property type="match status" value="1"/>
</dbReference>
<keyword evidence="4" id="KW-0812">Transmembrane</keyword>
<evidence type="ECO:0000256" key="2">
    <source>
        <dbReference type="ARBA" id="ARBA00022679"/>
    </source>
</evidence>
<dbReference type="AlphaFoldDB" id="A0A8J3EZ16"/>
<dbReference type="Proteomes" id="UP000619536">
    <property type="component" value="Unassembled WGS sequence"/>
</dbReference>
<feature type="compositionally biased region" description="Polar residues" evidence="3">
    <location>
        <begin position="355"/>
        <end position="367"/>
    </location>
</feature>
<dbReference type="Pfam" id="PF00535">
    <property type="entry name" value="Glycos_transf_2"/>
    <property type="match status" value="1"/>
</dbReference>
<dbReference type="GO" id="GO:0016757">
    <property type="term" value="F:glycosyltransferase activity"/>
    <property type="evidence" value="ECO:0007669"/>
    <property type="project" value="UniProtKB-KW"/>
</dbReference>
<organism evidence="6 7">
    <name type="scientific">Galliscardovia ingluviei</name>
    <dbReference type="NCBI Taxonomy" id="1769422"/>
    <lineage>
        <taxon>Bacteria</taxon>
        <taxon>Bacillati</taxon>
        <taxon>Actinomycetota</taxon>
        <taxon>Actinomycetes</taxon>
        <taxon>Bifidobacteriales</taxon>
        <taxon>Bifidobacteriaceae</taxon>
        <taxon>Galliscardovia</taxon>
    </lineage>
</organism>
<keyword evidence="4" id="KW-0472">Membrane</keyword>
<dbReference type="Gene3D" id="3.90.550.10">
    <property type="entry name" value="Spore Coat Polysaccharide Biosynthesis Protein SpsA, Chain A"/>
    <property type="match status" value="1"/>
</dbReference>
<keyword evidence="2" id="KW-0808">Transferase</keyword>
<dbReference type="SUPFAM" id="SSF53448">
    <property type="entry name" value="Nucleotide-diphospho-sugar transferases"/>
    <property type="match status" value="1"/>
</dbReference>
<evidence type="ECO:0000313" key="6">
    <source>
        <dbReference type="EMBL" id="GGI14509.1"/>
    </source>
</evidence>
<sequence>MAQQGVENDNAIPGNSIAGKQSSDDALLTNSLVSVCVTAYNVEQYIGDCIASIQHQSYQNIEIVLVDDGSTDTTGIIMDQFAEQDPRIRVIHQQNGGFVAGRNACLDAATGDFLCYVDGDDKLMPDFVEYMLSIVQQTNAPMVMSAHCFTSTDHTQVEHDEITTWSAERAICEFFYPRVRLGCWNKLYNKQFLDKHQLRFVSGLTTGEGLQFITNAAAHTEQIGVGRRKVYEYRTDNQHSATSAASVEQQGIGALKTLAYIDKHLPLRTPTIDRAIQWHWWECYGYCLRQIMAAHVQREYHTLYKQCIHELRFRALPVVLHSDISLHNMRFVLAHIVSPVLITRYVIWRMRQQKAQPRSQSQAQEQVGQGARLEQAQSKTHQRKEAQ</sequence>
<evidence type="ECO:0000259" key="5">
    <source>
        <dbReference type="Pfam" id="PF00535"/>
    </source>
</evidence>
<comment type="caution">
    <text evidence="6">The sequence shown here is derived from an EMBL/GenBank/DDBJ whole genome shotgun (WGS) entry which is preliminary data.</text>
</comment>
<feature type="region of interest" description="Disordered" evidence="3">
    <location>
        <begin position="355"/>
        <end position="387"/>
    </location>
</feature>
<feature type="transmembrane region" description="Helical" evidence="4">
    <location>
        <begin position="329"/>
        <end position="348"/>
    </location>
</feature>
<protein>
    <recommendedName>
        <fullName evidence="5">Glycosyltransferase 2-like domain-containing protein</fullName>
    </recommendedName>
</protein>